<keyword evidence="7" id="KW-1185">Reference proteome</keyword>
<dbReference type="EMBL" id="BAABFB010000050">
    <property type="protein sequence ID" value="GAA4482452.1"/>
    <property type="molecule type" value="Genomic_DNA"/>
</dbReference>
<dbReference type="PANTHER" id="PTHR30055">
    <property type="entry name" value="HTH-TYPE TRANSCRIPTIONAL REGULATOR RUTR"/>
    <property type="match status" value="1"/>
</dbReference>
<evidence type="ECO:0000259" key="5">
    <source>
        <dbReference type="PROSITE" id="PS50977"/>
    </source>
</evidence>
<keyword evidence="3" id="KW-0804">Transcription</keyword>
<evidence type="ECO:0000256" key="2">
    <source>
        <dbReference type="ARBA" id="ARBA00023125"/>
    </source>
</evidence>
<dbReference type="InterPro" id="IPR036271">
    <property type="entry name" value="Tet_transcr_reg_TetR-rel_C_sf"/>
</dbReference>
<feature type="DNA-binding region" description="H-T-H motif" evidence="4">
    <location>
        <begin position="38"/>
        <end position="57"/>
    </location>
</feature>
<evidence type="ECO:0000256" key="4">
    <source>
        <dbReference type="PROSITE-ProRule" id="PRU00335"/>
    </source>
</evidence>
<protein>
    <submittedName>
        <fullName evidence="6">TetR/AcrR family transcriptional regulator</fullName>
    </submittedName>
</protein>
<dbReference type="Gene3D" id="1.10.357.10">
    <property type="entry name" value="Tetracycline Repressor, domain 2"/>
    <property type="match status" value="1"/>
</dbReference>
<reference evidence="7" key="1">
    <citation type="journal article" date="2019" name="Int. J. Syst. Evol. Microbiol.">
        <title>The Global Catalogue of Microorganisms (GCM) 10K type strain sequencing project: providing services to taxonomists for standard genome sequencing and annotation.</title>
        <authorList>
            <consortium name="The Broad Institute Genomics Platform"/>
            <consortium name="The Broad Institute Genome Sequencing Center for Infectious Disease"/>
            <person name="Wu L."/>
            <person name="Ma J."/>
        </authorList>
    </citation>
    <scope>NUCLEOTIDE SEQUENCE [LARGE SCALE GENOMIC DNA]</scope>
    <source>
        <strain evidence="7">JCM 32206</strain>
    </source>
</reference>
<dbReference type="Proteomes" id="UP001501183">
    <property type="component" value="Unassembled WGS sequence"/>
</dbReference>
<dbReference type="RefSeq" id="WP_345346970.1">
    <property type="nucleotide sequence ID" value="NZ_BAABFB010000050.1"/>
</dbReference>
<dbReference type="Gene3D" id="1.10.10.60">
    <property type="entry name" value="Homeodomain-like"/>
    <property type="match status" value="1"/>
</dbReference>
<gene>
    <name evidence="6" type="ORF">GCM10023094_32380</name>
</gene>
<dbReference type="PRINTS" id="PR00455">
    <property type="entry name" value="HTHTETR"/>
</dbReference>
<dbReference type="InterPro" id="IPR050109">
    <property type="entry name" value="HTH-type_TetR-like_transc_reg"/>
</dbReference>
<evidence type="ECO:0000256" key="1">
    <source>
        <dbReference type="ARBA" id="ARBA00023015"/>
    </source>
</evidence>
<dbReference type="SUPFAM" id="SSF46689">
    <property type="entry name" value="Homeodomain-like"/>
    <property type="match status" value="1"/>
</dbReference>
<name>A0ABP8P8H5_9NOCA</name>
<accession>A0ABP8P8H5</accession>
<evidence type="ECO:0000313" key="6">
    <source>
        <dbReference type="EMBL" id="GAA4482452.1"/>
    </source>
</evidence>
<comment type="caution">
    <text evidence="6">The sequence shown here is derived from an EMBL/GenBank/DDBJ whole genome shotgun (WGS) entry which is preliminary data.</text>
</comment>
<evidence type="ECO:0000256" key="3">
    <source>
        <dbReference type="ARBA" id="ARBA00023163"/>
    </source>
</evidence>
<feature type="domain" description="HTH tetR-type" evidence="5">
    <location>
        <begin position="15"/>
        <end position="75"/>
    </location>
</feature>
<dbReference type="Pfam" id="PF00440">
    <property type="entry name" value="TetR_N"/>
    <property type="match status" value="1"/>
</dbReference>
<keyword evidence="1" id="KW-0805">Transcription regulation</keyword>
<keyword evidence="2 4" id="KW-0238">DNA-binding</keyword>
<dbReference type="InterPro" id="IPR001647">
    <property type="entry name" value="HTH_TetR"/>
</dbReference>
<dbReference type="InterPro" id="IPR011075">
    <property type="entry name" value="TetR_C"/>
</dbReference>
<dbReference type="SUPFAM" id="SSF48498">
    <property type="entry name" value="Tetracyclin repressor-like, C-terminal domain"/>
    <property type="match status" value="1"/>
</dbReference>
<evidence type="ECO:0000313" key="7">
    <source>
        <dbReference type="Proteomes" id="UP001501183"/>
    </source>
</evidence>
<organism evidence="6 7">
    <name type="scientific">Rhodococcus olei</name>
    <dbReference type="NCBI Taxonomy" id="2161675"/>
    <lineage>
        <taxon>Bacteria</taxon>
        <taxon>Bacillati</taxon>
        <taxon>Actinomycetota</taxon>
        <taxon>Actinomycetes</taxon>
        <taxon>Mycobacteriales</taxon>
        <taxon>Nocardiaceae</taxon>
        <taxon>Rhodococcus</taxon>
    </lineage>
</organism>
<dbReference type="PANTHER" id="PTHR30055:SF148">
    <property type="entry name" value="TETR-FAMILY TRANSCRIPTIONAL REGULATOR"/>
    <property type="match status" value="1"/>
</dbReference>
<sequence>MAENTESVRGRPRDRARQRAVLDATRELLAEGGYEALTLAAVSRRAGVGRPLLYQWWGSKAALVQETLFTRPPGIRGPDEAMPFADTVTAMVREMVQHQSRPEYRRGLPGLIADMVADPDLQRRADDDYIAPIRAHYRAVFARGIAAGEVRPDTDGAAVLDTLRGAVMLHTLVGPALDTEALVRHLAGIVLHGVLLHPSR</sequence>
<dbReference type="InterPro" id="IPR009057">
    <property type="entry name" value="Homeodomain-like_sf"/>
</dbReference>
<dbReference type="PROSITE" id="PS50977">
    <property type="entry name" value="HTH_TETR_2"/>
    <property type="match status" value="1"/>
</dbReference>
<dbReference type="Pfam" id="PF16859">
    <property type="entry name" value="TetR_C_11"/>
    <property type="match status" value="1"/>
</dbReference>
<proteinExistence type="predicted"/>